<dbReference type="InterPro" id="IPR051614">
    <property type="entry name" value="UPF0045_domain"/>
</dbReference>
<evidence type="ECO:0000256" key="2">
    <source>
        <dbReference type="SAM" id="MobiDB-lite"/>
    </source>
</evidence>
<comment type="caution">
    <text evidence="4">The sequence shown here is derived from an EMBL/GenBank/DDBJ whole genome shotgun (WGS) entry which is preliminary data.</text>
</comment>
<feature type="domain" description="Thiamine-binding protein" evidence="3">
    <location>
        <begin position="7"/>
        <end position="92"/>
    </location>
</feature>
<evidence type="ECO:0000313" key="4">
    <source>
        <dbReference type="EMBL" id="TQQ81055.1"/>
    </source>
</evidence>
<dbReference type="Pfam" id="PF01910">
    <property type="entry name" value="Thiamine_BP"/>
    <property type="match status" value="1"/>
</dbReference>
<dbReference type="Proteomes" id="UP000705823">
    <property type="component" value="Unassembled WGS sequence"/>
</dbReference>
<dbReference type="RefSeq" id="WP_142979617.1">
    <property type="nucleotide sequence ID" value="NZ_RKLU01000003.1"/>
</dbReference>
<dbReference type="EMBL" id="RKLU01000003">
    <property type="protein sequence ID" value="TQQ81055.1"/>
    <property type="molecule type" value="Genomic_DNA"/>
</dbReference>
<dbReference type="AlphaFoldDB" id="A0A8J8P7H6"/>
<reference evidence="4" key="1">
    <citation type="submission" date="2019-02" db="EMBL/GenBank/DDBJ databases">
        <title>Halonotius sp. a new haloarchaeum isolated from saline soil.</title>
        <authorList>
            <person name="Duran-Viseras A."/>
            <person name="Sanchez-Porro C."/>
            <person name="Ventosa A."/>
        </authorList>
    </citation>
    <scope>NUCLEOTIDE SEQUENCE</scope>
    <source>
        <strain evidence="4">F15B</strain>
    </source>
</reference>
<dbReference type="SUPFAM" id="SSF89957">
    <property type="entry name" value="MTH1187/YkoF-like"/>
    <property type="match status" value="1"/>
</dbReference>
<evidence type="ECO:0000313" key="5">
    <source>
        <dbReference type="Proteomes" id="UP000705823"/>
    </source>
</evidence>
<evidence type="ECO:0000259" key="3">
    <source>
        <dbReference type="Pfam" id="PF01910"/>
    </source>
</evidence>
<dbReference type="InterPro" id="IPR002767">
    <property type="entry name" value="Thiamine_BP"/>
</dbReference>
<feature type="compositionally biased region" description="Basic and acidic residues" evidence="2">
    <location>
        <begin position="79"/>
        <end position="95"/>
    </location>
</feature>
<dbReference type="PANTHER" id="PTHR33777:SF1">
    <property type="entry name" value="UPF0045 PROTEIN ECM15"/>
    <property type="match status" value="1"/>
</dbReference>
<feature type="region of interest" description="Disordered" evidence="2">
    <location>
        <begin position="79"/>
        <end position="116"/>
    </location>
</feature>
<dbReference type="OrthoDB" id="10763at2157"/>
<sequence>MTVIALLSVAPVIEDSMSGEVAKAVAALDAHDVTYETNPMGTVIEAADIDTLLAAVGDAHKAVDGDRVSTFLKIDHKRTSDQSAAEKVEAVEAHLGRPAKTEQSPGATEESDDESL</sequence>
<organism evidence="4 5">
    <name type="scientific">Halonotius terrestris</name>
    <dbReference type="NCBI Taxonomy" id="2487750"/>
    <lineage>
        <taxon>Archaea</taxon>
        <taxon>Methanobacteriati</taxon>
        <taxon>Methanobacteriota</taxon>
        <taxon>Stenosarchaea group</taxon>
        <taxon>Halobacteria</taxon>
        <taxon>Halobacteriales</taxon>
        <taxon>Haloferacaceae</taxon>
        <taxon>Halonotius</taxon>
    </lineage>
</organism>
<name>A0A8J8P7H6_9EURY</name>
<dbReference type="NCBIfam" id="TIGR00106">
    <property type="entry name" value="MTH1187 family thiamine-binding protein"/>
    <property type="match status" value="1"/>
</dbReference>
<dbReference type="InterPro" id="IPR029756">
    <property type="entry name" value="MTH1187/YkoF-like"/>
</dbReference>
<keyword evidence="5" id="KW-1185">Reference proteome</keyword>
<gene>
    <name evidence="4" type="ORF">EGH24_07870</name>
</gene>
<protein>
    <submittedName>
        <fullName evidence="4">MTH1187 family thiamine-binding protein</fullName>
    </submittedName>
</protein>
<proteinExistence type="inferred from homology"/>
<dbReference type="Gene3D" id="3.30.70.930">
    <property type="match status" value="1"/>
</dbReference>
<evidence type="ECO:0000256" key="1">
    <source>
        <dbReference type="ARBA" id="ARBA00010272"/>
    </source>
</evidence>
<dbReference type="GO" id="GO:0005829">
    <property type="term" value="C:cytosol"/>
    <property type="evidence" value="ECO:0007669"/>
    <property type="project" value="TreeGrafter"/>
</dbReference>
<comment type="similarity">
    <text evidence="1">Belongs to the UPF0045 family.</text>
</comment>
<dbReference type="PANTHER" id="PTHR33777">
    <property type="entry name" value="UPF0045 PROTEIN ECM15"/>
    <property type="match status" value="1"/>
</dbReference>
<accession>A0A8J8P7H6</accession>